<evidence type="ECO:0000313" key="3">
    <source>
        <dbReference type="Proteomes" id="UP000499080"/>
    </source>
</evidence>
<accession>A0A4Y2KYG0</accession>
<keyword evidence="1" id="KW-0732">Signal</keyword>
<protein>
    <submittedName>
        <fullName evidence="2">Uncharacterized protein</fullName>
    </submittedName>
</protein>
<evidence type="ECO:0000313" key="2">
    <source>
        <dbReference type="EMBL" id="GBN06563.1"/>
    </source>
</evidence>
<feature type="signal peptide" evidence="1">
    <location>
        <begin position="1"/>
        <end position="34"/>
    </location>
</feature>
<organism evidence="2 3">
    <name type="scientific">Araneus ventricosus</name>
    <name type="common">Orbweaver spider</name>
    <name type="synonym">Epeira ventricosa</name>
    <dbReference type="NCBI Taxonomy" id="182803"/>
    <lineage>
        <taxon>Eukaryota</taxon>
        <taxon>Metazoa</taxon>
        <taxon>Ecdysozoa</taxon>
        <taxon>Arthropoda</taxon>
        <taxon>Chelicerata</taxon>
        <taxon>Arachnida</taxon>
        <taxon>Araneae</taxon>
        <taxon>Araneomorphae</taxon>
        <taxon>Entelegynae</taxon>
        <taxon>Araneoidea</taxon>
        <taxon>Araneidae</taxon>
        <taxon>Araneus</taxon>
    </lineage>
</organism>
<dbReference type="Proteomes" id="UP000499080">
    <property type="component" value="Unassembled WGS sequence"/>
</dbReference>
<dbReference type="EMBL" id="BGPR01005077">
    <property type="protein sequence ID" value="GBN06563.1"/>
    <property type="molecule type" value="Genomic_DNA"/>
</dbReference>
<reference evidence="2 3" key="1">
    <citation type="journal article" date="2019" name="Sci. Rep.">
        <title>Orb-weaving spider Araneus ventricosus genome elucidates the spidroin gene catalogue.</title>
        <authorList>
            <person name="Kono N."/>
            <person name="Nakamura H."/>
            <person name="Ohtoshi R."/>
            <person name="Moran D.A.P."/>
            <person name="Shinohara A."/>
            <person name="Yoshida Y."/>
            <person name="Fujiwara M."/>
            <person name="Mori M."/>
            <person name="Tomita M."/>
            <person name="Arakawa K."/>
        </authorList>
    </citation>
    <scope>NUCLEOTIDE SEQUENCE [LARGE SCALE GENOMIC DNA]</scope>
</reference>
<evidence type="ECO:0000256" key="1">
    <source>
        <dbReference type="SAM" id="SignalP"/>
    </source>
</evidence>
<feature type="chain" id="PRO_5021303001" evidence="1">
    <location>
        <begin position="35"/>
        <end position="97"/>
    </location>
</feature>
<gene>
    <name evidence="2" type="ORF">AVEN_9291_1</name>
</gene>
<dbReference type="AlphaFoldDB" id="A0A4Y2KYG0"/>
<keyword evidence="3" id="KW-1185">Reference proteome</keyword>
<sequence>MDWAWWTSLLATMISRSIKPRLLLWGHLKSLVHAIPVDSDEDIVARISVTAIRVRAIPGAFESVLQYSTDAVKHVSMLVDAILDSYCKHCTCQGRCQ</sequence>
<comment type="caution">
    <text evidence="2">The sequence shown here is derived from an EMBL/GenBank/DDBJ whole genome shotgun (WGS) entry which is preliminary data.</text>
</comment>
<proteinExistence type="predicted"/>
<name>A0A4Y2KYG0_ARAVE</name>